<dbReference type="Proteomes" id="UP000574390">
    <property type="component" value="Unassembled WGS sequence"/>
</dbReference>
<evidence type="ECO:0000313" key="2">
    <source>
        <dbReference type="EMBL" id="KAF4727724.1"/>
    </source>
</evidence>
<comment type="caution">
    <text evidence="2">The sequence shown here is derived from an EMBL/GenBank/DDBJ whole genome shotgun (WGS) entry which is preliminary data.</text>
</comment>
<dbReference type="EMBL" id="JABANM010017468">
    <property type="protein sequence ID" value="KAF4727724.1"/>
    <property type="molecule type" value="Genomic_DNA"/>
</dbReference>
<reference evidence="2 3" key="1">
    <citation type="submission" date="2020-04" db="EMBL/GenBank/DDBJ databases">
        <title>Perkinsus olseni comparative genomics.</title>
        <authorList>
            <person name="Bogema D.R."/>
        </authorList>
    </citation>
    <scope>NUCLEOTIDE SEQUENCE [LARGE SCALE GENOMIC DNA]</scope>
    <source>
        <strain evidence="2">ATCC PRA-205</strain>
    </source>
</reference>
<name>A0A7J6S450_PEROL</name>
<gene>
    <name evidence="2" type="ORF">FOZ62_008612</name>
</gene>
<keyword evidence="1" id="KW-1133">Transmembrane helix</keyword>
<feature type="non-terminal residue" evidence="2">
    <location>
        <position position="443"/>
    </location>
</feature>
<evidence type="ECO:0000313" key="3">
    <source>
        <dbReference type="Proteomes" id="UP000574390"/>
    </source>
</evidence>
<keyword evidence="1" id="KW-0812">Transmembrane</keyword>
<feature type="transmembrane region" description="Helical" evidence="1">
    <location>
        <begin position="408"/>
        <end position="425"/>
    </location>
</feature>
<protein>
    <submittedName>
        <fullName evidence="2">Uncharacterized protein</fullName>
    </submittedName>
</protein>
<dbReference type="AlphaFoldDB" id="A0A7J6S450"/>
<feature type="non-terminal residue" evidence="2">
    <location>
        <position position="1"/>
    </location>
</feature>
<proteinExistence type="predicted"/>
<sequence length="443" mass="49108">SPLVLCTDASKDAWGADVRCSSNLSIRLAAKGGLFNAPQLPWSIPRKELDALHRGLLWVKALSAYLPITTHYANYQAPLSELFPRPPDQQLVVVTDSEVTVYRLRRPSNDSKLPAPEQRRLSAVRRLCLELNAHIKHVPSGLNMSDSISRCVSPKTIDIVQLYKAISSSTVVYDPHEEYSGTTVGESKSLFEDAGCGQAHTHETLVEDAGCGQGHTQRAPLEDAGCGQAHTIASLLEDEDYSISIDDLPMLEVPELTSKPTSCNCLQESSTPVVNLINCDGLDLPNIEGSELNQEEKDELKALLEFVDTSRGSADAPSSTLDDIEFKHRLTVCSRRCQDVDDDLSKFRDYLEGNATSTSIGLRRTVFERMSKHCQLDADGIIRQRRWYSSSVDADEDGGTIYLGNSKYAYLLLCVIAAIYHYSYGHPGQRRLRLIMKRCFTAR</sequence>
<accession>A0A7J6S450</accession>
<organism evidence="2 3">
    <name type="scientific">Perkinsus olseni</name>
    <name type="common">Perkinsus atlanticus</name>
    <dbReference type="NCBI Taxonomy" id="32597"/>
    <lineage>
        <taxon>Eukaryota</taxon>
        <taxon>Sar</taxon>
        <taxon>Alveolata</taxon>
        <taxon>Perkinsozoa</taxon>
        <taxon>Perkinsea</taxon>
        <taxon>Perkinsida</taxon>
        <taxon>Perkinsidae</taxon>
        <taxon>Perkinsus</taxon>
    </lineage>
</organism>
<keyword evidence="1" id="KW-0472">Membrane</keyword>
<evidence type="ECO:0000256" key="1">
    <source>
        <dbReference type="SAM" id="Phobius"/>
    </source>
</evidence>